<evidence type="ECO:0000313" key="2">
    <source>
        <dbReference type="EMBL" id="KAG8370572.1"/>
    </source>
</evidence>
<reference evidence="2" key="1">
    <citation type="submission" date="2019-10" db="EMBL/GenBank/DDBJ databases">
        <authorList>
            <person name="Zhang R."/>
            <person name="Pan Y."/>
            <person name="Wang J."/>
            <person name="Ma R."/>
            <person name="Yu S."/>
        </authorList>
    </citation>
    <scope>NUCLEOTIDE SEQUENCE</scope>
    <source>
        <strain evidence="2">LA-IB0</strain>
        <tissue evidence="2">Leaf</tissue>
    </source>
</reference>
<dbReference type="Gene3D" id="1.25.40.10">
    <property type="entry name" value="Tetratricopeptide repeat domain"/>
    <property type="match status" value="1"/>
</dbReference>
<evidence type="ECO:0000313" key="3">
    <source>
        <dbReference type="Proteomes" id="UP000826271"/>
    </source>
</evidence>
<comment type="caution">
    <text evidence="2">The sequence shown here is derived from an EMBL/GenBank/DDBJ whole genome shotgun (WGS) entry which is preliminary data.</text>
</comment>
<gene>
    <name evidence="2" type="ORF">BUALT_Bualt14G0131100</name>
</gene>
<dbReference type="AlphaFoldDB" id="A0AAV6WQ48"/>
<dbReference type="InterPro" id="IPR025525">
    <property type="entry name" value="hAT-like_transposase_RNase-H"/>
</dbReference>
<protein>
    <recommendedName>
        <fullName evidence="1">hAT-like transposase RNase-H fold domain-containing protein</fullName>
    </recommendedName>
</protein>
<dbReference type="SUPFAM" id="SSF53098">
    <property type="entry name" value="Ribonuclease H-like"/>
    <property type="match status" value="1"/>
</dbReference>
<organism evidence="2 3">
    <name type="scientific">Buddleja alternifolia</name>
    <dbReference type="NCBI Taxonomy" id="168488"/>
    <lineage>
        <taxon>Eukaryota</taxon>
        <taxon>Viridiplantae</taxon>
        <taxon>Streptophyta</taxon>
        <taxon>Embryophyta</taxon>
        <taxon>Tracheophyta</taxon>
        <taxon>Spermatophyta</taxon>
        <taxon>Magnoliopsida</taxon>
        <taxon>eudicotyledons</taxon>
        <taxon>Gunneridae</taxon>
        <taxon>Pentapetalae</taxon>
        <taxon>asterids</taxon>
        <taxon>lamiids</taxon>
        <taxon>Lamiales</taxon>
        <taxon>Scrophulariaceae</taxon>
        <taxon>Buddlejeae</taxon>
        <taxon>Buddleja</taxon>
    </lineage>
</organism>
<evidence type="ECO:0000259" key="1">
    <source>
        <dbReference type="Pfam" id="PF14372"/>
    </source>
</evidence>
<dbReference type="Pfam" id="PF14372">
    <property type="entry name" value="hAT-like_RNase-H"/>
    <property type="match status" value="1"/>
</dbReference>
<dbReference type="Proteomes" id="UP000826271">
    <property type="component" value="Unassembled WGS sequence"/>
</dbReference>
<feature type="domain" description="hAT-like transposase RNase-H fold" evidence="1">
    <location>
        <begin position="26"/>
        <end position="131"/>
    </location>
</feature>
<dbReference type="EMBL" id="WHWC01000014">
    <property type="protein sequence ID" value="KAG8370572.1"/>
    <property type="molecule type" value="Genomic_DNA"/>
</dbReference>
<keyword evidence="3" id="KW-1185">Reference proteome</keyword>
<dbReference type="PANTHER" id="PTHR23272:SF193">
    <property type="entry name" value="OS07G0624100 PROTEIN"/>
    <property type="match status" value="1"/>
</dbReference>
<name>A0AAV6WQ48_9LAMI</name>
<dbReference type="PANTHER" id="PTHR23272">
    <property type="entry name" value="BED FINGER-RELATED"/>
    <property type="match status" value="1"/>
</dbReference>
<accession>A0AAV6WQ48</accession>
<dbReference type="InterPro" id="IPR012337">
    <property type="entry name" value="RNaseH-like_sf"/>
</dbReference>
<dbReference type="GO" id="GO:0003677">
    <property type="term" value="F:DNA binding"/>
    <property type="evidence" value="ECO:0007669"/>
    <property type="project" value="InterPro"/>
</dbReference>
<sequence length="247" mass="28780">MEVDWINARNFVKFLKIFYNVTLKFSGSSYITSNSFFRELTTVYVGLSTMISKGNLHMAAMAICMKEKFNKYWGNIENINWLLFVAILLDPRYKLKYVSFGFSTMYEGDSYFVKRMTEKIEGMLALLYKHYAGSNSQTNSKDECAGQRDNYMHIDVEDDLTELLESQFAKHLEEEESVETKSEVTRYLLDGCKVDWDMELFDEMEKYDCTPNASTYNEMLGELYKVNNNGLAFELVGEMEEEELSLT</sequence>
<proteinExistence type="predicted"/>
<dbReference type="InterPro" id="IPR011990">
    <property type="entry name" value="TPR-like_helical_dom_sf"/>
</dbReference>